<evidence type="ECO:0000256" key="1">
    <source>
        <dbReference type="ARBA" id="ARBA00004430"/>
    </source>
</evidence>
<keyword evidence="3" id="KW-1185">Reference proteome</keyword>
<dbReference type="OrthoDB" id="10610699at2759"/>
<dbReference type="SUPFAM" id="SSF52047">
    <property type="entry name" value="RNI-like"/>
    <property type="match status" value="1"/>
</dbReference>
<keyword evidence="2" id="KW-0808">Transferase</keyword>
<dbReference type="AlphaFoldDB" id="A0A2P6TTT8"/>
<dbReference type="InterPro" id="IPR032675">
    <property type="entry name" value="LRR_dom_sf"/>
</dbReference>
<protein>
    <submittedName>
        <fullName evidence="2">Leucine-rich repeat kinase family isoform 1</fullName>
    </submittedName>
</protein>
<dbReference type="EMBL" id="LHPG02000007">
    <property type="protein sequence ID" value="PRW57464.1"/>
    <property type="molecule type" value="Genomic_DNA"/>
</dbReference>
<dbReference type="GO" id="GO:0005930">
    <property type="term" value="C:axoneme"/>
    <property type="evidence" value="ECO:0007669"/>
    <property type="project" value="UniProtKB-SubCell"/>
</dbReference>
<evidence type="ECO:0000313" key="2">
    <source>
        <dbReference type="EMBL" id="PRW57464.1"/>
    </source>
</evidence>
<comment type="subcellular location">
    <subcellularLocation>
        <location evidence="1">Cytoplasm</location>
        <location evidence="1">Cytoskeleton</location>
        <location evidence="1">Cilium axoneme</location>
    </subcellularLocation>
</comment>
<evidence type="ECO:0000313" key="3">
    <source>
        <dbReference type="Proteomes" id="UP000239899"/>
    </source>
</evidence>
<sequence length="172" mass="18655">MTRLTQLELNACDVPARLSCPPSLKSLAVLSGDGQPVMDELGGLLQQVTQLTGLALTLHSGDIPAALAGLSQLQWLHLYTLDGRGERGETPEYLQRWTALWHFAATFPPLRTLDFRAVDEGCGEVGKVPAEMVEACMRLAYKRPSLHVAVHSEDPTWPLAELQAMAPAADEG</sequence>
<comment type="caution">
    <text evidence="2">The sequence shown here is derived from an EMBL/GenBank/DDBJ whole genome shotgun (WGS) entry which is preliminary data.</text>
</comment>
<name>A0A2P6TTT8_CHLSO</name>
<accession>A0A2P6TTT8</accession>
<dbReference type="GO" id="GO:0016301">
    <property type="term" value="F:kinase activity"/>
    <property type="evidence" value="ECO:0007669"/>
    <property type="project" value="UniProtKB-KW"/>
</dbReference>
<organism evidence="2 3">
    <name type="scientific">Chlorella sorokiniana</name>
    <name type="common">Freshwater green alga</name>
    <dbReference type="NCBI Taxonomy" id="3076"/>
    <lineage>
        <taxon>Eukaryota</taxon>
        <taxon>Viridiplantae</taxon>
        <taxon>Chlorophyta</taxon>
        <taxon>core chlorophytes</taxon>
        <taxon>Trebouxiophyceae</taxon>
        <taxon>Chlorellales</taxon>
        <taxon>Chlorellaceae</taxon>
        <taxon>Chlorella clade</taxon>
        <taxon>Chlorella</taxon>
    </lineage>
</organism>
<dbReference type="Proteomes" id="UP000239899">
    <property type="component" value="Unassembled WGS sequence"/>
</dbReference>
<reference evidence="2 3" key="1">
    <citation type="journal article" date="2018" name="Plant J.">
        <title>Genome sequences of Chlorella sorokiniana UTEX 1602 and Micractinium conductrix SAG 241.80: implications to maltose excretion by a green alga.</title>
        <authorList>
            <person name="Arriola M.B."/>
            <person name="Velmurugan N."/>
            <person name="Zhang Y."/>
            <person name="Plunkett M.H."/>
            <person name="Hondzo H."/>
            <person name="Barney B.M."/>
        </authorList>
    </citation>
    <scope>NUCLEOTIDE SEQUENCE [LARGE SCALE GENOMIC DNA]</scope>
    <source>
        <strain evidence="3">UTEX 1602</strain>
    </source>
</reference>
<keyword evidence="2" id="KW-0418">Kinase</keyword>
<gene>
    <name evidence="2" type="ORF">C2E21_4275</name>
</gene>
<proteinExistence type="predicted"/>
<dbReference type="Gene3D" id="3.80.10.10">
    <property type="entry name" value="Ribonuclease Inhibitor"/>
    <property type="match status" value="1"/>
</dbReference>